<accession>A0A2C9D1P6</accession>
<dbReference type="AlphaFoldDB" id="A0A2C9D1P6"/>
<dbReference type="InterPro" id="IPR011856">
    <property type="entry name" value="tRNA_endonuc-like_dom_sf"/>
</dbReference>
<dbReference type="EMBL" id="LT960614">
    <property type="protein sequence ID" value="SON54242.1"/>
    <property type="molecule type" value="Genomic_DNA"/>
</dbReference>
<dbReference type="OrthoDB" id="8456559at2"/>
<protein>
    <submittedName>
        <fullName evidence="1">VRR-NUC domain protein</fullName>
    </submittedName>
</protein>
<sequence length="89" mass="10513">MAEIPHVQNPVTAYAKSKGWLARRVQFIGRNGCPDSWFFKRKRRPIVIEFKDFGKEPNEQQMRQIKLLREYGLDVHVIDNYEDGCALFD</sequence>
<reference evidence="2" key="1">
    <citation type="submission" date="2017-09" db="EMBL/GenBank/DDBJ databases">
        <title>Genome sequence of Nannocystis excedens DSM 71.</title>
        <authorList>
            <person name="Blom J."/>
        </authorList>
    </citation>
    <scope>NUCLEOTIDE SEQUENCE [LARGE SCALE GENOMIC DNA]</scope>
    <source>
        <strain evidence="2">type strain: E19</strain>
    </source>
</reference>
<keyword evidence="2" id="KW-1185">Reference proteome</keyword>
<dbReference type="RefSeq" id="WP_099554401.1">
    <property type="nucleotide sequence ID" value="NZ_LT960614.1"/>
</dbReference>
<name>A0A2C9D1P6_9HYPH</name>
<organism evidence="1 2">
    <name type="scientific">Hartmannibacter diazotrophicus</name>
    <dbReference type="NCBI Taxonomy" id="1482074"/>
    <lineage>
        <taxon>Bacteria</taxon>
        <taxon>Pseudomonadati</taxon>
        <taxon>Pseudomonadota</taxon>
        <taxon>Alphaproteobacteria</taxon>
        <taxon>Hyphomicrobiales</taxon>
        <taxon>Pleomorphomonadaceae</taxon>
        <taxon>Hartmannibacter</taxon>
    </lineage>
</organism>
<evidence type="ECO:0000313" key="1">
    <source>
        <dbReference type="EMBL" id="SON54242.1"/>
    </source>
</evidence>
<dbReference type="Proteomes" id="UP000223606">
    <property type="component" value="Chromosome 1"/>
</dbReference>
<gene>
    <name evidence="1" type="ORF">HDIA_0701</name>
</gene>
<evidence type="ECO:0000313" key="2">
    <source>
        <dbReference type="Proteomes" id="UP000223606"/>
    </source>
</evidence>
<dbReference type="GO" id="GO:0003676">
    <property type="term" value="F:nucleic acid binding"/>
    <property type="evidence" value="ECO:0007669"/>
    <property type="project" value="InterPro"/>
</dbReference>
<dbReference type="Gene3D" id="3.40.1350.10">
    <property type="match status" value="1"/>
</dbReference>
<proteinExistence type="predicted"/>
<dbReference type="KEGG" id="hdi:HDIA_0701"/>